<feature type="transmembrane region" description="Helical" evidence="1">
    <location>
        <begin position="216"/>
        <end position="239"/>
    </location>
</feature>
<evidence type="ECO:0000313" key="3">
    <source>
        <dbReference type="EMBL" id="NIZ46540.1"/>
    </source>
</evidence>
<dbReference type="InterPro" id="IPR035985">
    <property type="entry name" value="Ubiquitin-activating_enz"/>
</dbReference>
<sequence>MSTFLDEMSQRTSLVFTETELSRITSATVLLAGIGGVGGVCGEVLARMGIKRLIVIDADVVQPSNINRQILATSKTIGTTKVALAAKRFREIYPDMEIICVQEFLHRENISLLLDQFQIDIIIDAIDSVGSKAHLITYAIEHCIPVVTALGIAQRRDPSLIGVVNLFDTKYDPLARSLRSALKKMGVTQNIPAIFSQELPIKTGQEISKQEGEKFLGSYAACVFVAGAMLAHTAVELFLADTKKEEK</sequence>
<dbReference type="Pfam" id="PF00899">
    <property type="entry name" value="ThiF"/>
    <property type="match status" value="1"/>
</dbReference>
<evidence type="ECO:0000313" key="4">
    <source>
        <dbReference type="Proteomes" id="UP000752013"/>
    </source>
</evidence>
<dbReference type="InterPro" id="IPR000594">
    <property type="entry name" value="ThiF_NAD_FAD-bd"/>
</dbReference>
<dbReference type="SUPFAM" id="SSF69572">
    <property type="entry name" value="Activating enzymes of the ubiquitin-like proteins"/>
    <property type="match status" value="1"/>
</dbReference>
<proteinExistence type="predicted"/>
<dbReference type="PANTHER" id="PTHR43267:SF1">
    <property type="entry name" value="TRNA THREONYLCARBAMOYLADENOSINE DEHYDRATASE"/>
    <property type="match status" value="1"/>
</dbReference>
<evidence type="ECO:0000256" key="1">
    <source>
        <dbReference type="SAM" id="Phobius"/>
    </source>
</evidence>
<dbReference type="InterPro" id="IPR045886">
    <property type="entry name" value="ThiF/MoeB/HesA"/>
</dbReference>
<dbReference type="GO" id="GO:0008641">
    <property type="term" value="F:ubiquitin-like modifier activating enzyme activity"/>
    <property type="evidence" value="ECO:0007669"/>
    <property type="project" value="InterPro"/>
</dbReference>
<dbReference type="GO" id="GO:0061504">
    <property type="term" value="P:cyclic threonylcarbamoyladenosine biosynthetic process"/>
    <property type="evidence" value="ECO:0007669"/>
    <property type="project" value="TreeGrafter"/>
</dbReference>
<keyword evidence="1" id="KW-0472">Membrane</keyword>
<reference evidence="3" key="1">
    <citation type="submission" date="2020-03" db="EMBL/GenBank/DDBJ databases">
        <title>Spirochaetal bacteria isolated from arthropods constitute a novel genus Entomospira genus novum within the order Spirochaetales.</title>
        <authorList>
            <person name="Grana-Miraglia L."/>
            <person name="Sikutova S."/>
            <person name="Fingerle V."/>
            <person name="Sing A."/>
            <person name="Castillo-Ramirez S."/>
            <person name="Margos G."/>
            <person name="Rudolf I."/>
        </authorList>
    </citation>
    <scope>NUCLEOTIDE SEQUENCE</scope>
    <source>
        <strain evidence="3">BR208</strain>
    </source>
</reference>
<comment type="caution">
    <text evidence="3">The sequence shown here is derived from an EMBL/GenBank/DDBJ whole genome shotgun (WGS) entry which is preliminary data.</text>
</comment>
<keyword evidence="1" id="KW-1133">Transmembrane helix</keyword>
<dbReference type="GO" id="GO:0061503">
    <property type="term" value="F:tRNA threonylcarbamoyladenosine dehydratase"/>
    <property type="evidence" value="ECO:0007669"/>
    <property type="project" value="TreeGrafter"/>
</dbReference>
<keyword evidence="1" id="KW-0812">Transmembrane</keyword>
<dbReference type="AlphaFoldDB" id="A0A968GDZ4"/>
<dbReference type="PANTHER" id="PTHR43267">
    <property type="entry name" value="TRNA THREONYLCARBAMOYLADENOSINE DEHYDRATASE"/>
    <property type="match status" value="1"/>
</dbReference>
<dbReference type="Proteomes" id="UP000752013">
    <property type="component" value="Unassembled WGS sequence"/>
</dbReference>
<evidence type="ECO:0000259" key="2">
    <source>
        <dbReference type="Pfam" id="PF00899"/>
    </source>
</evidence>
<dbReference type="Gene3D" id="3.40.50.720">
    <property type="entry name" value="NAD(P)-binding Rossmann-like Domain"/>
    <property type="match status" value="1"/>
</dbReference>
<accession>A0A968GDZ4</accession>
<name>A0A968GDZ4_9SPIO</name>
<dbReference type="RefSeq" id="WP_167702995.1">
    <property type="nucleotide sequence ID" value="NZ_CP118168.1"/>
</dbReference>
<keyword evidence="4" id="KW-1185">Reference proteome</keyword>
<feature type="domain" description="THIF-type NAD/FAD binding fold" evidence="2">
    <location>
        <begin position="15"/>
        <end position="241"/>
    </location>
</feature>
<gene>
    <name evidence="3" type="ORF">HCT46_01175</name>
</gene>
<protein>
    <submittedName>
        <fullName evidence="3">tRNA threonylcarbamoyladenosine dehydratase</fullName>
    </submittedName>
</protein>
<organism evidence="3 4">
    <name type="scientific">Entomospira nematocerorum</name>
    <dbReference type="NCBI Taxonomy" id="2719987"/>
    <lineage>
        <taxon>Bacteria</taxon>
        <taxon>Pseudomonadati</taxon>
        <taxon>Spirochaetota</taxon>
        <taxon>Spirochaetia</taxon>
        <taxon>Spirochaetales</taxon>
        <taxon>Spirochaetaceae</taxon>
        <taxon>Entomospira</taxon>
    </lineage>
</organism>
<dbReference type="EMBL" id="JAATLK010000001">
    <property type="protein sequence ID" value="NIZ46540.1"/>
    <property type="molecule type" value="Genomic_DNA"/>
</dbReference>